<protein>
    <submittedName>
        <fullName evidence="1">Uncharacterized protein</fullName>
    </submittedName>
</protein>
<dbReference type="EMBL" id="BSPL01000018">
    <property type="protein sequence ID" value="GLS71679.1"/>
    <property type="molecule type" value="Genomic_DNA"/>
</dbReference>
<reference evidence="2" key="1">
    <citation type="journal article" date="2019" name="Int. J. Syst. Evol. Microbiol.">
        <title>The Global Catalogue of Microorganisms (GCM) 10K type strain sequencing project: providing services to taxonomists for standard genome sequencing and annotation.</title>
        <authorList>
            <consortium name="The Broad Institute Genomics Platform"/>
            <consortium name="The Broad Institute Genome Sequencing Center for Infectious Disease"/>
            <person name="Wu L."/>
            <person name="Ma J."/>
        </authorList>
    </citation>
    <scope>NUCLEOTIDE SEQUENCE [LARGE SCALE GENOMIC DNA]</scope>
    <source>
        <strain evidence="2">NBRC 103632</strain>
    </source>
</reference>
<dbReference type="RefSeq" id="WP_238198815.1">
    <property type="nucleotide sequence ID" value="NZ_BPQZ01000027.1"/>
</dbReference>
<name>A0AA37WT13_9HYPH</name>
<comment type="caution">
    <text evidence="1">The sequence shown here is derived from an EMBL/GenBank/DDBJ whole genome shotgun (WGS) entry which is preliminary data.</text>
</comment>
<evidence type="ECO:0000313" key="1">
    <source>
        <dbReference type="EMBL" id="GLS71679.1"/>
    </source>
</evidence>
<dbReference type="Proteomes" id="UP001157440">
    <property type="component" value="Unassembled WGS sequence"/>
</dbReference>
<accession>A0AA37WT13</accession>
<dbReference type="AlphaFoldDB" id="A0AA37WT13"/>
<sequence length="79" mass="8799">MSVIFAITQSHLADPRADLDRQVAEAEERCERQGRFVFELGAGTSPRDYAEHVLRVMEQTLSISRANRALIQQLGTGSP</sequence>
<gene>
    <name evidence="1" type="ORF">GCM10007890_36920</name>
</gene>
<evidence type="ECO:0000313" key="2">
    <source>
        <dbReference type="Proteomes" id="UP001157440"/>
    </source>
</evidence>
<organism evidence="1 2">
    <name type="scientific">Methylobacterium tardum</name>
    <dbReference type="NCBI Taxonomy" id="374432"/>
    <lineage>
        <taxon>Bacteria</taxon>
        <taxon>Pseudomonadati</taxon>
        <taxon>Pseudomonadota</taxon>
        <taxon>Alphaproteobacteria</taxon>
        <taxon>Hyphomicrobiales</taxon>
        <taxon>Methylobacteriaceae</taxon>
        <taxon>Methylobacterium</taxon>
    </lineage>
</organism>
<proteinExistence type="predicted"/>
<keyword evidence="2" id="KW-1185">Reference proteome</keyword>